<protein>
    <submittedName>
        <fullName evidence="9">TrkH family potassium uptake protein</fullName>
    </submittedName>
</protein>
<dbReference type="EMBL" id="VKQA01000001">
    <property type="protein sequence ID" value="MDR4249183.1"/>
    <property type="molecule type" value="Genomic_DNA"/>
</dbReference>
<dbReference type="GO" id="GO:0030001">
    <property type="term" value="P:metal ion transport"/>
    <property type="evidence" value="ECO:0007669"/>
    <property type="project" value="UniProtKB-ARBA"/>
</dbReference>
<reference evidence="9" key="1">
    <citation type="submission" date="2019-07" db="EMBL/GenBank/DDBJ databases">
        <title>Phylogenomic Reclassification of ATCC Bacillus Strains and Various Taxa within the Genus Bacillus.</title>
        <authorList>
            <person name="Riojas M.A."/>
            <person name="Frank A.M."/>
            <person name="Fenn S.L."/>
            <person name="King S."/>
            <person name="Brower S."/>
            <person name="Hazbon M.H."/>
        </authorList>
    </citation>
    <scope>NUCLEOTIDE SEQUENCE</scope>
    <source>
        <strain evidence="9">ATCC 27142</strain>
    </source>
</reference>
<keyword evidence="5 8" id="KW-1133">Transmembrane helix</keyword>
<feature type="transmembrane region" description="Helical" evidence="8">
    <location>
        <begin position="46"/>
        <end position="66"/>
    </location>
</feature>
<keyword evidence="6" id="KW-0406">Ion transport</keyword>
<evidence type="ECO:0000256" key="4">
    <source>
        <dbReference type="ARBA" id="ARBA00022692"/>
    </source>
</evidence>
<evidence type="ECO:0000256" key="8">
    <source>
        <dbReference type="SAM" id="Phobius"/>
    </source>
</evidence>
<organism evidence="9 10">
    <name type="scientific">Bacillus pumilus</name>
    <name type="common">Bacillus mesentericus</name>
    <dbReference type="NCBI Taxonomy" id="1408"/>
    <lineage>
        <taxon>Bacteria</taxon>
        <taxon>Bacillati</taxon>
        <taxon>Bacillota</taxon>
        <taxon>Bacilli</taxon>
        <taxon>Bacillales</taxon>
        <taxon>Bacillaceae</taxon>
        <taxon>Bacillus</taxon>
    </lineage>
</organism>
<evidence type="ECO:0000256" key="3">
    <source>
        <dbReference type="ARBA" id="ARBA00022475"/>
    </source>
</evidence>
<feature type="transmembrane region" description="Helical" evidence="8">
    <location>
        <begin position="406"/>
        <end position="430"/>
    </location>
</feature>
<dbReference type="Pfam" id="PF02386">
    <property type="entry name" value="TrkH"/>
    <property type="match status" value="1"/>
</dbReference>
<dbReference type="PANTHER" id="PTHR32024:SF4">
    <property type="entry name" value="KTR SYSTEM POTASSIUM UPTAKE PROTEIN D"/>
    <property type="match status" value="1"/>
</dbReference>
<keyword evidence="4 8" id="KW-0812">Transmembrane</keyword>
<evidence type="ECO:0000256" key="2">
    <source>
        <dbReference type="ARBA" id="ARBA00022448"/>
    </source>
</evidence>
<dbReference type="InterPro" id="IPR003445">
    <property type="entry name" value="Cat_transpt"/>
</dbReference>
<feature type="transmembrane region" description="Helical" evidence="8">
    <location>
        <begin position="315"/>
        <end position="333"/>
    </location>
</feature>
<dbReference type="GO" id="GO:0005886">
    <property type="term" value="C:plasma membrane"/>
    <property type="evidence" value="ECO:0007669"/>
    <property type="project" value="UniProtKB-SubCell"/>
</dbReference>
<keyword evidence="7 8" id="KW-0472">Membrane</keyword>
<evidence type="ECO:0000256" key="1">
    <source>
        <dbReference type="ARBA" id="ARBA00004651"/>
    </source>
</evidence>
<feature type="transmembrane region" description="Helical" evidence="8">
    <location>
        <begin position="12"/>
        <end position="34"/>
    </location>
</feature>
<dbReference type="GO" id="GO:0008324">
    <property type="term" value="F:monoatomic cation transmembrane transporter activity"/>
    <property type="evidence" value="ECO:0007669"/>
    <property type="project" value="InterPro"/>
</dbReference>
<comment type="subcellular location">
    <subcellularLocation>
        <location evidence="1">Cell membrane</location>
        <topology evidence="1">Multi-pass membrane protein</topology>
    </subcellularLocation>
</comment>
<gene>
    <name evidence="9" type="ORF">FO508_02335</name>
</gene>
<keyword evidence="3" id="KW-1003">Cell membrane</keyword>
<evidence type="ECO:0000313" key="9">
    <source>
        <dbReference type="EMBL" id="MDR4249183.1"/>
    </source>
</evidence>
<feature type="transmembrane region" description="Helical" evidence="8">
    <location>
        <begin position="78"/>
        <end position="102"/>
    </location>
</feature>
<feature type="transmembrane region" description="Helical" evidence="8">
    <location>
        <begin position="133"/>
        <end position="153"/>
    </location>
</feature>
<dbReference type="Proteomes" id="UP001182042">
    <property type="component" value="Unassembled WGS sequence"/>
</dbReference>
<accession>A0AAE3WIC0</accession>
<evidence type="ECO:0000256" key="6">
    <source>
        <dbReference type="ARBA" id="ARBA00023065"/>
    </source>
</evidence>
<sequence length="449" mass="49831">MNPIKKLIDRLSAFQLIALYYFLAVTVSFILLSLPVAHQDGVVKWTFIDALFTAVSAVSVTGLTVVDTSQTFSVAGMWILAFVLQIGGIGIMTLGTFVWIVMRKRIGIKERKLIMADQNQSNLSGIVKLMKQVLYLILLIEFVGGLILSMYFLKYYDVQAAFLHGFFSSISATTNGGFDITGNSLIPYKDDYFVQFITMLLIIFGAIGFPVLVEVKDYLFNQDRKHASFSLFTKITTITFGSLVIVGAIGIYALEARFTFLGKSWHEVLFYSLFQSTATRSGGLSTLDITQLTEPTLLFLCLLMFIGASPSSVGGGIRTTTFALNLLALFHFARGNKSIKIFKRELHQADINKSLMVTMMAFILVFGATFLLTLSEQNTLLQNLFEVCSAFGTTGLSLGITSELSVFGKCIIMMVMFIGRIGIPSFLYLIGRRESEANYHYPKERVIIG</sequence>
<dbReference type="RefSeq" id="WP_080869518.1">
    <property type="nucleotide sequence ID" value="NZ_CP046127.1"/>
</dbReference>
<evidence type="ECO:0000256" key="5">
    <source>
        <dbReference type="ARBA" id="ARBA00022989"/>
    </source>
</evidence>
<dbReference type="AlphaFoldDB" id="A0AAE3WIC0"/>
<evidence type="ECO:0000313" key="10">
    <source>
        <dbReference type="Proteomes" id="UP001182042"/>
    </source>
</evidence>
<proteinExistence type="predicted"/>
<comment type="caution">
    <text evidence="9">The sequence shown here is derived from an EMBL/GenBank/DDBJ whole genome shotgun (WGS) entry which is preliminary data.</text>
</comment>
<dbReference type="PANTHER" id="PTHR32024">
    <property type="entry name" value="TRK SYSTEM POTASSIUM UPTAKE PROTEIN TRKG-RELATED"/>
    <property type="match status" value="1"/>
</dbReference>
<name>A0AAE3WIC0_BACPU</name>
<feature type="transmembrane region" description="Helical" evidence="8">
    <location>
        <begin position="192"/>
        <end position="212"/>
    </location>
</feature>
<evidence type="ECO:0000256" key="7">
    <source>
        <dbReference type="ARBA" id="ARBA00023136"/>
    </source>
</evidence>
<feature type="transmembrane region" description="Helical" evidence="8">
    <location>
        <begin position="232"/>
        <end position="254"/>
    </location>
</feature>
<feature type="transmembrane region" description="Helical" evidence="8">
    <location>
        <begin position="354"/>
        <end position="374"/>
    </location>
</feature>
<keyword evidence="2" id="KW-0813">Transport</keyword>